<dbReference type="RefSeq" id="XP_010272676.1">
    <property type="nucleotide sequence ID" value="XM_010274374.2"/>
</dbReference>
<keyword evidence="4" id="KW-0812">Transmembrane</keyword>
<dbReference type="InterPro" id="IPR029993">
    <property type="entry name" value="GAUT"/>
</dbReference>
<dbReference type="KEGG" id="nnu:104608401"/>
<evidence type="ECO:0000256" key="3">
    <source>
        <dbReference type="ARBA" id="ARBA00022676"/>
    </source>
</evidence>
<dbReference type="GO" id="GO:0045489">
    <property type="term" value="P:pectin biosynthetic process"/>
    <property type="evidence" value="ECO:0007669"/>
    <property type="project" value="UniProtKB-UniPathway"/>
</dbReference>
<proteinExistence type="inferred from homology"/>
<dbReference type="SUPFAM" id="SSF53448">
    <property type="entry name" value="Nucleotide-diphospho-sugar transferases"/>
    <property type="match status" value="1"/>
</dbReference>
<reference evidence="6" key="1">
    <citation type="submission" date="2025-08" db="UniProtKB">
        <authorList>
            <consortium name="RefSeq"/>
        </authorList>
    </citation>
    <scope>IDENTIFICATION</scope>
</reference>
<protein>
    <recommendedName>
        <fullName evidence="4">Hexosyltransferase</fullName>
        <ecNumber evidence="4">2.4.1.-</ecNumber>
    </recommendedName>
</protein>
<keyword evidence="4" id="KW-1133">Transmembrane helix</keyword>
<sequence>MKFQISTTGMKRVTISSGEGARGCLWEVMKGKGSARRFSYRSVLPTVLILGVISPFLFIHTAFLTLDSTSLCSSLGAAAECIRWRLGPTLFGGSESSPELREELLRALMEAMAVDGRAGVEGDPGSFKELVMDVTSNRQDIKGFAFKTKLMLMKMEHKVQLARHEELVYRHFASYGIPKSMHCLSLRLAEEYSINYLARAPLPPPESVSRLADPSYFHLALLTDNILAASVVISSALKNSAYPEKMVFHLLTDKKTYAPMHAWFALNPVAPAVMEVKGLHQVDWPHQVNVGVKEMLEIHRSTWHHYYYNSLQERKLDDFEEGDLNRRLDALSPSSLSLLNHLRIYLPELFPDLDKIVFLDDDVVVQHDLSTLWELDLNGKVIGAVVNSGRGQGESERNECLPGRKYGDYLNFSNSLVSSEFEYDDCSWLYGMNVFDLQAWRRTSITKKYHYWLELNLNSDFTLWCPGALPPALLAFEGHVHPIDPSWHMAGLGQQPLRIAWKTLEAAAVIHFSGPAKPWLDIGFPELRGLWNAYVNFSNDFIRKCDIIE</sequence>
<dbReference type="Gene3D" id="3.90.550.10">
    <property type="entry name" value="Spore Coat Polysaccharide Biosynthesis Protein SpsA, Chain A"/>
    <property type="match status" value="1"/>
</dbReference>
<dbReference type="EC" id="2.4.1.-" evidence="4"/>
<dbReference type="InterPro" id="IPR029044">
    <property type="entry name" value="Nucleotide-diphossugar_trans"/>
</dbReference>
<dbReference type="GeneID" id="104608401"/>
<dbReference type="PANTHER" id="PTHR32116:SF30">
    <property type="entry name" value="GALACTURONOSYLTRANSFERASE 15-RELATED"/>
    <property type="match status" value="1"/>
</dbReference>
<dbReference type="Pfam" id="PF01501">
    <property type="entry name" value="Glyco_transf_8"/>
    <property type="match status" value="1"/>
</dbReference>
<dbReference type="OMA" id="CIGWRFF"/>
<keyword evidence="5" id="KW-1185">Reference proteome</keyword>
<dbReference type="PANTHER" id="PTHR32116">
    <property type="entry name" value="GALACTURONOSYLTRANSFERASE 4-RELATED"/>
    <property type="match status" value="1"/>
</dbReference>
<dbReference type="OrthoDB" id="411524at2759"/>
<feature type="transmembrane region" description="Helical" evidence="4">
    <location>
        <begin position="42"/>
        <end position="64"/>
    </location>
</feature>
<accession>A0A1U8AWV8</accession>
<dbReference type="GO" id="GO:0047262">
    <property type="term" value="F:polygalacturonate 4-alpha-galacturonosyltransferase activity"/>
    <property type="evidence" value="ECO:0007669"/>
    <property type="project" value="InterPro"/>
</dbReference>
<dbReference type="InParanoid" id="A0A1U8AWV8"/>
<evidence type="ECO:0000256" key="2">
    <source>
        <dbReference type="ARBA" id="ARBA00006351"/>
    </source>
</evidence>
<dbReference type="eggNOG" id="ENOG502QVXA">
    <property type="taxonomic scope" value="Eukaryota"/>
</dbReference>
<name>A0A1U8AWV8_NELNU</name>
<dbReference type="GO" id="GO:0071555">
    <property type="term" value="P:cell wall organization"/>
    <property type="evidence" value="ECO:0007669"/>
    <property type="project" value="UniProtKB-KW"/>
</dbReference>
<dbReference type="InterPro" id="IPR002495">
    <property type="entry name" value="Glyco_trans_8"/>
</dbReference>
<evidence type="ECO:0000256" key="4">
    <source>
        <dbReference type="RuleBase" id="RU362027"/>
    </source>
</evidence>
<keyword evidence="3 4" id="KW-0808">Transferase</keyword>
<dbReference type="AlphaFoldDB" id="A0A1U8AWV8"/>
<evidence type="ECO:0000313" key="5">
    <source>
        <dbReference type="Proteomes" id="UP000189703"/>
    </source>
</evidence>
<comment type="subcellular location">
    <subcellularLocation>
        <location evidence="4">Golgi apparatus membrane</location>
        <topology evidence="4">Single-pass type II membrane protein</topology>
    </subcellularLocation>
</comment>
<keyword evidence="4" id="KW-0961">Cell wall biogenesis/degradation</keyword>
<comment type="pathway">
    <text evidence="1 4">Glycan metabolism; pectin biosynthesis.</text>
</comment>
<dbReference type="Proteomes" id="UP000189703">
    <property type="component" value="Unplaced"/>
</dbReference>
<dbReference type="GO" id="GO:0000139">
    <property type="term" value="C:Golgi membrane"/>
    <property type="evidence" value="ECO:0007669"/>
    <property type="project" value="UniProtKB-SubCell"/>
</dbReference>
<evidence type="ECO:0000313" key="6">
    <source>
        <dbReference type="RefSeq" id="XP_010272676.1"/>
    </source>
</evidence>
<evidence type="ECO:0000256" key="1">
    <source>
        <dbReference type="ARBA" id="ARBA00004877"/>
    </source>
</evidence>
<organism evidence="5 6">
    <name type="scientific">Nelumbo nucifera</name>
    <name type="common">Sacred lotus</name>
    <dbReference type="NCBI Taxonomy" id="4432"/>
    <lineage>
        <taxon>Eukaryota</taxon>
        <taxon>Viridiplantae</taxon>
        <taxon>Streptophyta</taxon>
        <taxon>Embryophyta</taxon>
        <taxon>Tracheophyta</taxon>
        <taxon>Spermatophyta</taxon>
        <taxon>Magnoliopsida</taxon>
        <taxon>Proteales</taxon>
        <taxon>Nelumbonaceae</taxon>
        <taxon>Nelumbo</taxon>
    </lineage>
</organism>
<comment type="similarity">
    <text evidence="2 4">Belongs to the glycosyltransferase 8 family.</text>
</comment>
<keyword evidence="3 4" id="KW-0328">Glycosyltransferase</keyword>
<keyword evidence="4" id="KW-0472">Membrane</keyword>
<gene>
    <name evidence="6" type="primary">LOC104608401</name>
</gene>
<keyword evidence="4" id="KW-0333">Golgi apparatus</keyword>
<dbReference type="UniPathway" id="UPA00845"/>
<dbReference type="FunCoup" id="A0A1U8AWV8">
    <property type="interactions" value="92"/>
</dbReference>